<comment type="caution">
    <text evidence="1">The sequence shown here is derived from an EMBL/GenBank/DDBJ whole genome shotgun (WGS) entry which is preliminary data.</text>
</comment>
<sequence length="183" mass="20376">MVEHNLTESNNQPEKLIGKTIEAIKVGDTFRVTESIRERDVLLYMGVTADSNPAYLQQTSESAGILPTEVVVPPIALMGVITRTVSMNFPGPGSRLVEMNINIIHSIPHNSIITFEFEVIRVEELKQFVTVHCIGKFTNSTDDERVLDAMLTVLPPEEHLRHDTETIDAGVFQRISGGDSIEY</sequence>
<dbReference type="Gene3D" id="3.10.129.10">
    <property type="entry name" value="Hotdog Thioesterase"/>
    <property type="match status" value="1"/>
</dbReference>
<reference evidence="1 2" key="1">
    <citation type="submission" date="2018-11" db="EMBL/GenBank/DDBJ databases">
        <title>Aerococcus sp. SJQ22, whole genome shotgun sequence.</title>
        <authorList>
            <person name="Sun L."/>
            <person name="Gao X."/>
            <person name="Chen W."/>
            <person name="Huang K."/>
        </authorList>
    </citation>
    <scope>NUCLEOTIDE SEQUENCE [LARGE SCALE GENOMIC DNA]</scope>
    <source>
        <strain evidence="1 2">SJQ22</strain>
    </source>
</reference>
<dbReference type="OrthoDB" id="2691304at2"/>
<dbReference type="RefSeq" id="WP_123781048.1">
    <property type="nucleotide sequence ID" value="NZ_RKMG01000031.1"/>
</dbReference>
<keyword evidence="2" id="KW-1185">Reference proteome</keyword>
<dbReference type="InterPro" id="IPR029069">
    <property type="entry name" value="HotDog_dom_sf"/>
</dbReference>
<dbReference type="SUPFAM" id="SSF54637">
    <property type="entry name" value="Thioesterase/thiol ester dehydrase-isomerase"/>
    <property type="match status" value="1"/>
</dbReference>
<accession>A0A3N4G757</accession>
<organism evidence="1 2">
    <name type="scientific">Aerococcus agrisoli</name>
    <dbReference type="NCBI Taxonomy" id="2487350"/>
    <lineage>
        <taxon>Bacteria</taxon>
        <taxon>Bacillati</taxon>
        <taxon>Bacillota</taxon>
        <taxon>Bacilli</taxon>
        <taxon>Lactobacillales</taxon>
        <taxon>Aerococcaceae</taxon>
        <taxon>Aerococcus</taxon>
    </lineage>
</organism>
<protein>
    <submittedName>
        <fullName evidence="1">Dehydrogenase</fullName>
    </submittedName>
</protein>
<dbReference type="EMBL" id="RKMG01000031">
    <property type="protein sequence ID" value="RPA57227.1"/>
    <property type="molecule type" value="Genomic_DNA"/>
</dbReference>
<proteinExistence type="predicted"/>
<dbReference type="Proteomes" id="UP000273977">
    <property type="component" value="Unassembled WGS sequence"/>
</dbReference>
<dbReference type="AlphaFoldDB" id="A0A3N4G757"/>
<evidence type="ECO:0000313" key="1">
    <source>
        <dbReference type="EMBL" id="RPA57227.1"/>
    </source>
</evidence>
<evidence type="ECO:0000313" key="2">
    <source>
        <dbReference type="Proteomes" id="UP000273977"/>
    </source>
</evidence>
<name>A0A3N4G757_9LACT</name>
<gene>
    <name evidence="1" type="ORF">EF384_08275</name>
</gene>